<protein>
    <recommendedName>
        <fullName evidence="4">AsmA domain-containing protein</fullName>
    </recommendedName>
</protein>
<keyword evidence="1" id="KW-0812">Transmembrane</keyword>
<name>A0ABQ1HBA1_9GAMM</name>
<dbReference type="Proteomes" id="UP000623419">
    <property type="component" value="Unassembled WGS sequence"/>
</dbReference>
<gene>
    <name evidence="2" type="ORF">GCM10011521_04220</name>
</gene>
<organism evidence="2 3">
    <name type="scientific">Arenimonas soli</name>
    <dbReference type="NCBI Taxonomy" id="2269504"/>
    <lineage>
        <taxon>Bacteria</taxon>
        <taxon>Pseudomonadati</taxon>
        <taxon>Pseudomonadota</taxon>
        <taxon>Gammaproteobacteria</taxon>
        <taxon>Lysobacterales</taxon>
        <taxon>Lysobacteraceae</taxon>
        <taxon>Arenimonas</taxon>
    </lineage>
</organism>
<feature type="transmembrane region" description="Helical" evidence="1">
    <location>
        <begin position="12"/>
        <end position="30"/>
    </location>
</feature>
<evidence type="ECO:0000313" key="3">
    <source>
        <dbReference type="Proteomes" id="UP000623419"/>
    </source>
</evidence>
<keyword evidence="1" id="KW-0472">Membrane</keyword>
<evidence type="ECO:0000313" key="2">
    <source>
        <dbReference type="EMBL" id="GGA69184.1"/>
    </source>
</evidence>
<proteinExistence type="predicted"/>
<evidence type="ECO:0008006" key="4">
    <source>
        <dbReference type="Google" id="ProtNLM"/>
    </source>
</evidence>
<dbReference type="RefSeq" id="WP_188660712.1">
    <property type="nucleotide sequence ID" value="NZ_BMKC01000001.1"/>
</dbReference>
<evidence type="ECO:0000256" key="1">
    <source>
        <dbReference type="SAM" id="Phobius"/>
    </source>
</evidence>
<accession>A0ABQ1HBA1</accession>
<sequence>MADAPRKRRWPLYLAVVLALLAMAGLWVNHQLEPHRLARTVLDALGESQGLEIDFQGEPSYVLRPEPRLVLPNVVARQPGAAAPLLTAKRVEVSLPWDTVWGGDDKVVITRIQLDQPALDLAALSDWRASRPQAPFELPTLTQGVLVTSGRVVGGDWRIHALDLSFDELRPDQPLDVKAKGRFERDALSIHFEGDVSLLRAALASPFMFRATGRLQQAELDSPWTLVFAGDFDATGDYTRLEFANLSFESESPVPTLQADGSASFGETVQFKLEGTMPDWPADWPVLPEPRAAVALPVDFDVAYAGAADLSDPVSLKLARGETRLDATLVVADAQAWLANEERTPLPPMLGRFTAPSLEIEGFTLENVQADIVEPAPASEE</sequence>
<keyword evidence="3" id="KW-1185">Reference proteome</keyword>
<comment type="caution">
    <text evidence="2">The sequence shown here is derived from an EMBL/GenBank/DDBJ whole genome shotgun (WGS) entry which is preliminary data.</text>
</comment>
<reference evidence="3" key="1">
    <citation type="journal article" date="2019" name="Int. J. Syst. Evol. Microbiol.">
        <title>The Global Catalogue of Microorganisms (GCM) 10K type strain sequencing project: providing services to taxonomists for standard genome sequencing and annotation.</title>
        <authorList>
            <consortium name="The Broad Institute Genomics Platform"/>
            <consortium name="The Broad Institute Genome Sequencing Center for Infectious Disease"/>
            <person name="Wu L."/>
            <person name="Ma J."/>
        </authorList>
    </citation>
    <scope>NUCLEOTIDE SEQUENCE [LARGE SCALE GENOMIC DNA]</scope>
    <source>
        <strain evidence="3">CGMCC 1.15905</strain>
    </source>
</reference>
<dbReference type="EMBL" id="BMKC01000001">
    <property type="protein sequence ID" value="GGA69184.1"/>
    <property type="molecule type" value="Genomic_DNA"/>
</dbReference>
<keyword evidence="1" id="KW-1133">Transmembrane helix</keyword>